<dbReference type="PANTHER" id="PTHR42110:SF1">
    <property type="entry name" value="L-ASPARAGINASE, PUTATIVE (AFU_ORTHOLOGUE AFUA_3G11890)-RELATED"/>
    <property type="match status" value="1"/>
</dbReference>
<proteinExistence type="predicted"/>
<accession>A0A0D2JY53</accession>
<evidence type="ECO:0000313" key="1">
    <source>
        <dbReference type="EMBL" id="KIX14485.1"/>
    </source>
</evidence>
<dbReference type="STRING" id="1429043.X474_07595"/>
<dbReference type="Pfam" id="PF06089">
    <property type="entry name" value="Asparaginase_II"/>
    <property type="match status" value="1"/>
</dbReference>
<comment type="caution">
    <text evidence="1">The sequence shown here is derived from an EMBL/GenBank/DDBJ whole genome shotgun (WGS) entry which is preliminary data.</text>
</comment>
<dbReference type="PATRIC" id="fig|1429043.3.peg.1616"/>
<gene>
    <name evidence="1" type="ORF">X474_07595</name>
</gene>
<dbReference type="Proteomes" id="UP000032233">
    <property type="component" value="Unassembled WGS sequence"/>
</dbReference>
<dbReference type="EMBL" id="AZAC01000010">
    <property type="protein sequence ID" value="KIX14485.1"/>
    <property type="molecule type" value="Genomic_DNA"/>
</dbReference>
<sequence length="334" mass="36031">MVELKRAGLYESLHRGAIVLSDPTGRVEKSLGHPAMPTYLRSAAKPLQALPVIETGAADRFQLTDSELAVMSGSLNGEDFQVKAVRSILKKANLTEDLLDCGVHRPSHRPTAKAMLSQGIKPLPIHNNCAGKHAAMLVLCAHLGFDPKGYTEKGHPVQNLILETVAQLCDYPAEQIGQGIDGCGVPVFRVPLHSLAGAYARLAAPARANLTPERIQAVERLMKACLAHPEMIAGHERLCTRLMQAAPNRFLAKTGTEGSYALAIPELGLGVALQIEDGAMRALAPCVSEILHQLGILDHQLLDGELKDLHKPVLKNHRSQEVAQLSPVFDLDLT</sequence>
<dbReference type="PANTHER" id="PTHR42110">
    <property type="entry name" value="L-ASPARAGINASE, PUTATIVE (AFU_ORTHOLOGUE AFUA_3G11890)-RELATED"/>
    <property type="match status" value="1"/>
</dbReference>
<keyword evidence="2" id="KW-1185">Reference proteome</keyword>
<dbReference type="InterPro" id="IPR010349">
    <property type="entry name" value="Asparaginase_II"/>
</dbReference>
<name>A0A0D2JY53_9BACT</name>
<organism evidence="1 2">
    <name type="scientific">Dethiosulfatarculus sandiegensis</name>
    <dbReference type="NCBI Taxonomy" id="1429043"/>
    <lineage>
        <taxon>Bacteria</taxon>
        <taxon>Pseudomonadati</taxon>
        <taxon>Thermodesulfobacteriota</taxon>
        <taxon>Desulfarculia</taxon>
        <taxon>Desulfarculales</taxon>
        <taxon>Desulfarculaceae</taxon>
        <taxon>Dethiosulfatarculus</taxon>
    </lineage>
</organism>
<dbReference type="AlphaFoldDB" id="A0A0D2JY53"/>
<reference evidence="1 2" key="1">
    <citation type="submission" date="2013-11" db="EMBL/GenBank/DDBJ databases">
        <title>Metagenomic analysis of a methanogenic consortium involved in long chain n-alkane degradation.</title>
        <authorList>
            <person name="Davidova I.A."/>
            <person name="Callaghan A.V."/>
            <person name="Wawrik B."/>
            <person name="Pruitt S."/>
            <person name="Marks C."/>
            <person name="Duncan K.E."/>
            <person name="Suflita J.M."/>
        </authorList>
    </citation>
    <scope>NUCLEOTIDE SEQUENCE [LARGE SCALE GENOMIC DNA]</scope>
    <source>
        <strain evidence="1 2">SPR</strain>
    </source>
</reference>
<dbReference type="InParanoid" id="A0A0D2JY53"/>
<evidence type="ECO:0000313" key="2">
    <source>
        <dbReference type="Proteomes" id="UP000032233"/>
    </source>
</evidence>
<protein>
    <submittedName>
        <fullName evidence="1">L-asparaginase</fullName>
    </submittedName>
</protein>